<organism evidence="1 2">
    <name type="scientific">Leptolyngbya boryana NIES-2135</name>
    <dbReference type="NCBI Taxonomy" id="1973484"/>
    <lineage>
        <taxon>Bacteria</taxon>
        <taxon>Bacillati</taxon>
        <taxon>Cyanobacteriota</taxon>
        <taxon>Cyanophyceae</taxon>
        <taxon>Leptolyngbyales</taxon>
        <taxon>Leptolyngbyaceae</taxon>
        <taxon>Leptolyngbya group</taxon>
        <taxon>Leptolyngbya</taxon>
    </lineage>
</organism>
<accession>A0A1Z4JR61</accession>
<dbReference type="AlphaFoldDB" id="A0A1Z4JR61"/>
<dbReference type="Proteomes" id="UP000217895">
    <property type="component" value="Plasmid Plasmid1 dna"/>
</dbReference>
<keyword evidence="1" id="KW-0614">Plasmid</keyword>
<reference evidence="1 2" key="1">
    <citation type="submission" date="2017-06" db="EMBL/GenBank/DDBJ databases">
        <title>Genome sequencing of cyanobaciteial culture collection at National Institute for Environmental Studies (NIES).</title>
        <authorList>
            <person name="Hirose Y."/>
            <person name="Shimura Y."/>
            <person name="Fujisawa T."/>
            <person name="Nakamura Y."/>
            <person name="Kawachi M."/>
        </authorList>
    </citation>
    <scope>NUCLEOTIDE SEQUENCE [LARGE SCALE GENOMIC DNA]</scope>
    <source>
        <strain evidence="1 2">NIES-2135</strain>
        <plasmid evidence="2">Plasmid Plasmid1 dna</plasmid>
    </source>
</reference>
<name>A0A1Z4JR61_LEPBY</name>
<keyword evidence="2" id="KW-1185">Reference proteome</keyword>
<evidence type="ECO:0000313" key="1">
    <source>
        <dbReference type="EMBL" id="BAY59251.1"/>
    </source>
</evidence>
<dbReference type="EMBL" id="AP018204">
    <property type="protein sequence ID" value="BAY59251.1"/>
    <property type="molecule type" value="Genomic_DNA"/>
</dbReference>
<gene>
    <name evidence="1" type="ORF">NIES2135_61280</name>
</gene>
<protein>
    <submittedName>
        <fullName evidence="1">Uncharacterized protein</fullName>
    </submittedName>
</protein>
<proteinExistence type="predicted"/>
<evidence type="ECO:0000313" key="2">
    <source>
        <dbReference type="Proteomes" id="UP000217895"/>
    </source>
</evidence>
<sequence length="118" mass="13370">MPSEIDAAREALYQAIALLEKTGATAPAGTSITPYFTTKTRKDGSKVQHRYFKLEADKPIFQGDRAGKTKYLHLGKQGSEKYQDWRGRIARRNVKSAIEWAMQELATLEELHVEDQDT</sequence>
<geneLocation type="plasmid" evidence="1">
    <name>plasmid1</name>
</geneLocation>